<name>A0ABT2J6I2_9PSEU</name>
<reference evidence="2 3" key="1">
    <citation type="submission" date="2021-02" db="EMBL/GenBank/DDBJ databases">
        <title>Actinophytocola xerophila sp. nov., isolated from soil of cotton cropping field.</title>
        <authorList>
            <person name="Huang R."/>
            <person name="Chen X."/>
            <person name="Ge X."/>
            <person name="Liu W."/>
        </authorList>
    </citation>
    <scope>NUCLEOTIDE SEQUENCE [LARGE SCALE GENOMIC DNA]</scope>
    <source>
        <strain evidence="2 3">S1-96</strain>
    </source>
</reference>
<dbReference type="Gene3D" id="1.20.120.450">
    <property type="entry name" value="dinb family like domain"/>
    <property type="match status" value="1"/>
</dbReference>
<dbReference type="EMBL" id="JAFFZE010000006">
    <property type="protein sequence ID" value="MCT2582879.1"/>
    <property type="molecule type" value="Genomic_DNA"/>
</dbReference>
<keyword evidence="3" id="KW-1185">Reference proteome</keyword>
<protein>
    <submittedName>
        <fullName evidence="2">Maleylpyruvate isomerase family mycothiol-dependent enzyme</fullName>
    </submittedName>
</protein>
<dbReference type="GO" id="GO:0016853">
    <property type="term" value="F:isomerase activity"/>
    <property type="evidence" value="ECO:0007669"/>
    <property type="project" value="UniProtKB-KW"/>
</dbReference>
<comment type="caution">
    <text evidence="2">The sequence shown here is derived from an EMBL/GenBank/DDBJ whole genome shotgun (WGS) entry which is preliminary data.</text>
</comment>
<keyword evidence="2" id="KW-0413">Isomerase</keyword>
<dbReference type="Proteomes" id="UP001156441">
    <property type="component" value="Unassembled WGS sequence"/>
</dbReference>
<dbReference type="InterPro" id="IPR017517">
    <property type="entry name" value="Maleyloyr_isom"/>
</dbReference>
<dbReference type="InterPro" id="IPR024344">
    <property type="entry name" value="MDMPI_metal-binding"/>
</dbReference>
<dbReference type="SUPFAM" id="SSF109854">
    <property type="entry name" value="DinB/YfiT-like putative metalloenzymes"/>
    <property type="match status" value="1"/>
</dbReference>
<dbReference type="InterPro" id="IPR034660">
    <property type="entry name" value="DinB/YfiT-like"/>
</dbReference>
<gene>
    <name evidence="2" type="ORF">JT362_07070</name>
</gene>
<evidence type="ECO:0000313" key="2">
    <source>
        <dbReference type="EMBL" id="MCT2582879.1"/>
    </source>
</evidence>
<feature type="domain" description="Mycothiol-dependent maleylpyruvate isomerase metal-binding" evidence="1">
    <location>
        <begin position="7"/>
        <end position="98"/>
    </location>
</feature>
<dbReference type="RefSeq" id="WP_260190214.1">
    <property type="nucleotide sequence ID" value="NZ_JAFFZE010000006.1"/>
</dbReference>
<sequence length="206" mass="22440">MILDWTRDERVSLADFFESLGDHEWRVPSLCDGWTVLHVAAHLTTSTRTTGWTMFTGMIRARGNWNRMVDDSARAQVARFTRAELIARLRETAGSPRRTPGAALLDPLADALVHGQDVARPLGRDRPMPVEQTIAALDHVRTSRFYGARKRFAGLRLTATDCAWSAGEGHRELRGPVGDLLMVAAGRPAGLAALSGSGVDQVAAAL</sequence>
<dbReference type="NCBIfam" id="TIGR03083">
    <property type="entry name" value="maleylpyruvate isomerase family mycothiol-dependent enzyme"/>
    <property type="match status" value="1"/>
</dbReference>
<evidence type="ECO:0000313" key="3">
    <source>
        <dbReference type="Proteomes" id="UP001156441"/>
    </source>
</evidence>
<organism evidence="2 3">
    <name type="scientific">Actinophytocola gossypii</name>
    <dbReference type="NCBI Taxonomy" id="2812003"/>
    <lineage>
        <taxon>Bacteria</taxon>
        <taxon>Bacillati</taxon>
        <taxon>Actinomycetota</taxon>
        <taxon>Actinomycetes</taxon>
        <taxon>Pseudonocardiales</taxon>
        <taxon>Pseudonocardiaceae</taxon>
    </lineage>
</organism>
<proteinExistence type="predicted"/>
<dbReference type="Pfam" id="PF11716">
    <property type="entry name" value="MDMPI_N"/>
    <property type="match status" value="1"/>
</dbReference>
<accession>A0ABT2J6I2</accession>
<evidence type="ECO:0000259" key="1">
    <source>
        <dbReference type="Pfam" id="PF11716"/>
    </source>
</evidence>